<evidence type="ECO:0000256" key="6">
    <source>
        <dbReference type="ARBA" id="ARBA00022603"/>
    </source>
</evidence>
<dbReference type="Pfam" id="PF01135">
    <property type="entry name" value="PCMT"/>
    <property type="match status" value="1"/>
</dbReference>
<keyword evidence="6 12" id="KW-0489">Methyltransferase</keyword>
<evidence type="ECO:0000256" key="3">
    <source>
        <dbReference type="ARBA" id="ARBA00011890"/>
    </source>
</evidence>
<evidence type="ECO:0000256" key="2">
    <source>
        <dbReference type="ARBA" id="ARBA00005369"/>
    </source>
</evidence>
<evidence type="ECO:0000256" key="1">
    <source>
        <dbReference type="ARBA" id="ARBA00004496"/>
    </source>
</evidence>
<evidence type="ECO:0000256" key="5">
    <source>
        <dbReference type="ARBA" id="ARBA00022490"/>
    </source>
</evidence>
<evidence type="ECO:0000256" key="10">
    <source>
        <dbReference type="ARBA" id="ARBA00031323"/>
    </source>
</evidence>
<keyword evidence="8" id="KW-0949">S-adenosyl-L-methionine</keyword>
<reference evidence="12 13" key="1">
    <citation type="submission" date="2019-03" db="EMBL/GenBank/DDBJ databases">
        <title>Genomic Encyclopedia of Type Strains, Phase IV (KMG-IV): sequencing the most valuable type-strain genomes for metagenomic binning, comparative biology and taxonomic classification.</title>
        <authorList>
            <person name="Goeker M."/>
        </authorList>
    </citation>
    <scope>NUCLEOTIDE SEQUENCE [LARGE SCALE GENOMIC DNA]</scope>
    <source>
        <strain evidence="12 13">DSM 45765</strain>
    </source>
</reference>
<evidence type="ECO:0000256" key="11">
    <source>
        <dbReference type="ARBA" id="ARBA00031350"/>
    </source>
</evidence>
<keyword evidence="5" id="KW-0963">Cytoplasm</keyword>
<accession>A0A4R2Q3R4</accession>
<dbReference type="SUPFAM" id="SSF53335">
    <property type="entry name" value="S-adenosyl-L-methionine-dependent methyltransferases"/>
    <property type="match status" value="1"/>
</dbReference>
<dbReference type="Proteomes" id="UP000294911">
    <property type="component" value="Unassembled WGS sequence"/>
</dbReference>
<comment type="subcellular location">
    <subcellularLocation>
        <location evidence="1">Cytoplasm</location>
    </subcellularLocation>
</comment>
<evidence type="ECO:0000256" key="9">
    <source>
        <dbReference type="ARBA" id="ARBA00030757"/>
    </source>
</evidence>
<dbReference type="GO" id="GO:0005737">
    <property type="term" value="C:cytoplasm"/>
    <property type="evidence" value="ECO:0007669"/>
    <property type="project" value="UniProtKB-SubCell"/>
</dbReference>
<evidence type="ECO:0000313" key="12">
    <source>
        <dbReference type="EMBL" id="TCP43403.1"/>
    </source>
</evidence>
<dbReference type="EC" id="2.1.1.77" evidence="3"/>
<dbReference type="AlphaFoldDB" id="A0A4R2Q3R4"/>
<keyword evidence="13" id="KW-1185">Reference proteome</keyword>
<gene>
    <name evidence="12" type="ORF">EV191_12217</name>
</gene>
<dbReference type="GO" id="GO:0004719">
    <property type="term" value="F:protein-L-isoaspartate (D-aspartate) O-methyltransferase activity"/>
    <property type="evidence" value="ECO:0007669"/>
    <property type="project" value="UniProtKB-EC"/>
</dbReference>
<keyword evidence="7 12" id="KW-0808">Transferase</keyword>
<dbReference type="InterPro" id="IPR000682">
    <property type="entry name" value="PCMT"/>
</dbReference>
<dbReference type="InterPro" id="IPR029063">
    <property type="entry name" value="SAM-dependent_MTases_sf"/>
</dbReference>
<dbReference type="PANTHER" id="PTHR11579:SF0">
    <property type="entry name" value="PROTEIN-L-ISOASPARTATE(D-ASPARTATE) O-METHYLTRANSFERASE"/>
    <property type="match status" value="1"/>
</dbReference>
<dbReference type="PANTHER" id="PTHR11579">
    <property type="entry name" value="PROTEIN-L-ISOASPARTATE O-METHYLTRANSFERASE"/>
    <property type="match status" value="1"/>
</dbReference>
<proteinExistence type="inferred from homology"/>
<dbReference type="GO" id="GO:0032259">
    <property type="term" value="P:methylation"/>
    <property type="evidence" value="ECO:0007669"/>
    <property type="project" value="UniProtKB-KW"/>
</dbReference>
<dbReference type="Gene3D" id="3.40.50.150">
    <property type="entry name" value="Vaccinia Virus protein VP39"/>
    <property type="match status" value="1"/>
</dbReference>
<comment type="caution">
    <text evidence="12">The sequence shown here is derived from an EMBL/GenBank/DDBJ whole genome shotgun (WGS) entry which is preliminary data.</text>
</comment>
<dbReference type="EMBL" id="SLXQ01000022">
    <property type="protein sequence ID" value="TCP43403.1"/>
    <property type="molecule type" value="Genomic_DNA"/>
</dbReference>
<evidence type="ECO:0000256" key="7">
    <source>
        <dbReference type="ARBA" id="ARBA00022679"/>
    </source>
</evidence>
<evidence type="ECO:0000313" key="13">
    <source>
        <dbReference type="Proteomes" id="UP000294911"/>
    </source>
</evidence>
<dbReference type="CDD" id="cd02440">
    <property type="entry name" value="AdoMet_MTases"/>
    <property type="match status" value="1"/>
</dbReference>
<organism evidence="12 13">
    <name type="scientific">Tamaricihabitans halophyticus</name>
    <dbReference type="NCBI Taxonomy" id="1262583"/>
    <lineage>
        <taxon>Bacteria</taxon>
        <taxon>Bacillati</taxon>
        <taxon>Actinomycetota</taxon>
        <taxon>Actinomycetes</taxon>
        <taxon>Pseudonocardiales</taxon>
        <taxon>Pseudonocardiaceae</taxon>
        <taxon>Tamaricihabitans</taxon>
    </lineage>
</organism>
<name>A0A4R2Q3R4_9PSEU</name>
<protein>
    <recommendedName>
        <fullName evidence="4">Protein-L-isoaspartate O-methyltransferase</fullName>
        <ecNumber evidence="3">2.1.1.77</ecNumber>
    </recommendedName>
    <alternativeName>
        <fullName evidence="11">L-isoaspartyl protein carboxyl methyltransferase</fullName>
    </alternativeName>
    <alternativeName>
        <fullName evidence="9">Protein L-isoaspartyl methyltransferase</fullName>
    </alternativeName>
    <alternativeName>
        <fullName evidence="10">Protein-beta-aspartate methyltransferase</fullName>
    </alternativeName>
</protein>
<comment type="similarity">
    <text evidence="2">Belongs to the methyltransferase superfamily. L-isoaspartyl/D-aspartyl protein methyltransferase family.</text>
</comment>
<dbReference type="RefSeq" id="WP_165913125.1">
    <property type="nucleotide sequence ID" value="NZ_SLXQ01000022.1"/>
</dbReference>
<evidence type="ECO:0000256" key="4">
    <source>
        <dbReference type="ARBA" id="ARBA00013346"/>
    </source>
</evidence>
<evidence type="ECO:0000256" key="8">
    <source>
        <dbReference type="ARBA" id="ARBA00022691"/>
    </source>
</evidence>
<sequence>MNLGWEVLLARLTDELIAKDKLTSARWQAAFRATPRHVFVPEYFEQDNAGTWHRVVVDDEMLTTIYRNVGLFTDVDDDGRGVSSSSTPGLMTRMLELLDVRDDDTVLEIGTGTGYNTALLCAGLGAERVSSIDVDYIETARKRLASLGYYPTLRTGDGINGIPDRAPFDRVLATVAVTRIPQAWLDQLADGGAVLADIKLNAMAGNLVLLHKRGNIAEGRFDTGQAWFMDMRHPNRSRPPAIPAADRATQRRTSLAAVVWEQPVPWFMACLELGTSVGIGYRLNDEFQPVAARLSARDGSWSETAITDSSPRIVMQAGPTRLWDAIERAFLVWETNGRPSWDRLGLTVTADDQRVWLDHPDGPTLGYLPTRAGGADS</sequence>